<feature type="region of interest" description="Disordered" evidence="5">
    <location>
        <begin position="63"/>
        <end position="114"/>
    </location>
</feature>
<accession>A0A0D1Z9G1</accession>
<feature type="compositionally biased region" description="Low complexity" evidence="5">
    <location>
        <begin position="366"/>
        <end position="382"/>
    </location>
</feature>
<protein>
    <recommendedName>
        <fullName evidence="6">Zn(2)-C6 fungal-type domain-containing protein</fullName>
    </recommendedName>
</protein>
<dbReference type="VEuPathDB" id="FungiDB:PV09_00471"/>
<evidence type="ECO:0000313" key="7">
    <source>
        <dbReference type="EMBL" id="KIW09602.1"/>
    </source>
</evidence>
<evidence type="ECO:0000256" key="3">
    <source>
        <dbReference type="ARBA" id="ARBA00023125"/>
    </source>
</evidence>
<dbReference type="InterPro" id="IPR001138">
    <property type="entry name" value="Zn2Cys6_DnaBD"/>
</dbReference>
<dbReference type="InParanoid" id="A0A0D1Z9G1"/>
<dbReference type="GO" id="GO:0005634">
    <property type="term" value="C:nucleus"/>
    <property type="evidence" value="ECO:0007669"/>
    <property type="project" value="UniProtKB-SubCell"/>
</dbReference>
<dbReference type="OrthoDB" id="4150019at2759"/>
<feature type="compositionally biased region" description="Basic and acidic residues" evidence="5">
    <location>
        <begin position="7"/>
        <end position="16"/>
    </location>
</feature>
<evidence type="ECO:0000256" key="5">
    <source>
        <dbReference type="SAM" id="MobiDB-lite"/>
    </source>
</evidence>
<evidence type="ECO:0000256" key="4">
    <source>
        <dbReference type="ARBA" id="ARBA00023242"/>
    </source>
</evidence>
<evidence type="ECO:0000256" key="2">
    <source>
        <dbReference type="ARBA" id="ARBA00022723"/>
    </source>
</evidence>
<feature type="region of interest" description="Disordered" evidence="5">
    <location>
        <begin position="366"/>
        <end position="390"/>
    </location>
</feature>
<name>A0A0D1Z9G1_9PEZI</name>
<dbReference type="Proteomes" id="UP000053259">
    <property type="component" value="Unassembled WGS sequence"/>
</dbReference>
<dbReference type="GO" id="GO:0003677">
    <property type="term" value="F:DNA binding"/>
    <property type="evidence" value="ECO:0007669"/>
    <property type="project" value="UniProtKB-KW"/>
</dbReference>
<organism evidence="7 8">
    <name type="scientific">Verruconis gallopava</name>
    <dbReference type="NCBI Taxonomy" id="253628"/>
    <lineage>
        <taxon>Eukaryota</taxon>
        <taxon>Fungi</taxon>
        <taxon>Dikarya</taxon>
        <taxon>Ascomycota</taxon>
        <taxon>Pezizomycotina</taxon>
        <taxon>Dothideomycetes</taxon>
        <taxon>Pleosporomycetidae</taxon>
        <taxon>Venturiales</taxon>
        <taxon>Sympoventuriaceae</taxon>
        <taxon>Verruconis</taxon>
    </lineage>
</organism>
<dbReference type="CDD" id="cd00067">
    <property type="entry name" value="GAL4"/>
    <property type="match status" value="1"/>
</dbReference>
<dbReference type="PANTHER" id="PTHR46910:SF3">
    <property type="entry name" value="HALOTOLERANCE PROTEIN 9-RELATED"/>
    <property type="match status" value="1"/>
</dbReference>
<keyword evidence="3" id="KW-0238">DNA-binding</keyword>
<gene>
    <name evidence="7" type="ORF">PV09_00471</name>
</gene>
<dbReference type="Gene3D" id="4.10.240.10">
    <property type="entry name" value="Zn(2)-C6 fungal-type DNA-binding domain"/>
    <property type="match status" value="1"/>
</dbReference>
<dbReference type="Pfam" id="PF00172">
    <property type="entry name" value="Zn_clus"/>
    <property type="match status" value="1"/>
</dbReference>
<dbReference type="PROSITE" id="PS00463">
    <property type="entry name" value="ZN2_CY6_FUNGAL_1"/>
    <property type="match status" value="1"/>
</dbReference>
<dbReference type="RefSeq" id="XP_016219471.1">
    <property type="nucleotide sequence ID" value="XM_016353214.1"/>
</dbReference>
<dbReference type="STRING" id="253628.A0A0D1Z9G1"/>
<dbReference type="InterPro" id="IPR050987">
    <property type="entry name" value="AtrR-like"/>
</dbReference>
<feature type="region of interest" description="Disordered" evidence="5">
    <location>
        <begin position="1"/>
        <end position="49"/>
    </location>
</feature>
<dbReference type="SMART" id="SM00066">
    <property type="entry name" value="GAL4"/>
    <property type="match status" value="1"/>
</dbReference>
<keyword evidence="8" id="KW-1185">Reference proteome</keyword>
<dbReference type="InterPro" id="IPR036864">
    <property type="entry name" value="Zn2-C6_fun-type_DNA-bd_sf"/>
</dbReference>
<keyword evidence="2" id="KW-0479">Metal-binding</keyword>
<dbReference type="GO" id="GO:0000981">
    <property type="term" value="F:DNA-binding transcription factor activity, RNA polymerase II-specific"/>
    <property type="evidence" value="ECO:0007669"/>
    <property type="project" value="InterPro"/>
</dbReference>
<dbReference type="GO" id="GO:0008270">
    <property type="term" value="F:zinc ion binding"/>
    <property type="evidence" value="ECO:0007669"/>
    <property type="project" value="InterPro"/>
</dbReference>
<evidence type="ECO:0000256" key="1">
    <source>
        <dbReference type="ARBA" id="ARBA00004123"/>
    </source>
</evidence>
<evidence type="ECO:0000313" key="8">
    <source>
        <dbReference type="Proteomes" id="UP000053259"/>
    </source>
</evidence>
<keyword evidence="4" id="KW-0539">Nucleus</keyword>
<feature type="compositionally biased region" description="Low complexity" evidence="5">
    <location>
        <begin position="181"/>
        <end position="197"/>
    </location>
</feature>
<feature type="domain" description="Zn(2)-C6 fungal-type" evidence="6">
    <location>
        <begin position="123"/>
        <end position="158"/>
    </location>
</feature>
<feature type="region of interest" description="Disordered" evidence="5">
    <location>
        <begin position="164"/>
        <end position="201"/>
    </location>
</feature>
<dbReference type="PROSITE" id="PS50048">
    <property type="entry name" value="ZN2_CY6_FUNGAL_2"/>
    <property type="match status" value="1"/>
</dbReference>
<dbReference type="SUPFAM" id="SSF57701">
    <property type="entry name" value="Zn2/Cys6 DNA-binding domain"/>
    <property type="match status" value="1"/>
</dbReference>
<feature type="region of interest" description="Disordered" evidence="5">
    <location>
        <begin position="213"/>
        <end position="233"/>
    </location>
</feature>
<reference evidence="7 8" key="1">
    <citation type="submission" date="2015-01" db="EMBL/GenBank/DDBJ databases">
        <title>The Genome Sequence of Ochroconis gallopava CBS43764.</title>
        <authorList>
            <consortium name="The Broad Institute Genomics Platform"/>
            <person name="Cuomo C."/>
            <person name="de Hoog S."/>
            <person name="Gorbushina A."/>
            <person name="Stielow B."/>
            <person name="Teixiera M."/>
            <person name="Abouelleil A."/>
            <person name="Chapman S.B."/>
            <person name="Priest M."/>
            <person name="Young S.K."/>
            <person name="Wortman J."/>
            <person name="Nusbaum C."/>
            <person name="Birren B."/>
        </authorList>
    </citation>
    <scope>NUCLEOTIDE SEQUENCE [LARGE SCALE GENOMIC DNA]</scope>
    <source>
        <strain evidence="7 8">CBS 43764</strain>
    </source>
</reference>
<comment type="subcellular location">
    <subcellularLocation>
        <location evidence="1">Nucleus</location>
    </subcellularLocation>
</comment>
<evidence type="ECO:0000259" key="6">
    <source>
        <dbReference type="PROSITE" id="PS50048"/>
    </source>
</evidence>
<dbReference type="AlphaFoldDB" id="A0A0D1Z9G1"/>
<dbReference type="HOGENOM" id="CLU_614230_0_0_1"/>
<feature type="compositionally biased region" description="Polar residues" evidence="5">
    <location>
        <begin position="87"/>
        <end position="100"/>
    </location>
</feature>
<dbReference type="GeneID" id="27308444"/>
<dbReference type="EMBL" id="KN847529">
    <property type="protein sequence ID" value="KIW09602.1"/>
    <property type="molecule type" value="Genomic_DNA"/>
</dbReference>
<sequence length="446" mass="48405">MAVVTEQRNRPDRVAKDPFLSARSREDHILRKNMSYPMPSQPPGANDQITIASNDEDRFVVPHGAIDRDGLKKRKASKSRPNDLRRSASTPHLGKTSQSDAGVMSPTNEKKRNKLGYHRSSIACSHCRRRKIRCQLPIPEDAQGRCTNCIRLKKECNFYPVDQAPSADSRAAHPVRKDTALSGAPSASSQSSPHLSGVSLPGSVADEAAHVQLHSPKADAESQSHQESAGYGIPVGTEASAQNVPFQFAKFGGGAWNDPQQGLTQYPQQHRASIADPQYWSVNSTPTTSHYSHDSAMSFNPTTPTAFATPNFAYTNAGNVPFVPARSLSFGQIEGMPQAFGYQSVQYGHQETHPGYAIASQQHFAQPGAPQQAQGNIPQANGPSEATPRGWTTAPSVQAPLPSNAPYQPSNMTTYYPSQQAMDVYNGRTNPTYHSTQFYPVATNPG</sequence>
<proteinExistence type="predicted"/>
<dbReference type="PANTHER" id="PTHR46910">
    <property type="entry name" value="TRANSCRIPTION FACTOR PDR1"/>
    <property type="match status" value="1"/>
</dbReference>